<dbReference type="GO" id="GO:0008081">
    <property type="term" value="F:phosphoric diester hydrolase activity"/>
    <property type="evidence" value="ECO:0007669"/>
    <property type="project" value="InterPro"/>
</dbReference>
<name>A0A0M0HTF0_VIBNE</name>
<evidence type="ECO:0000259" key="1">
    <source>
        <dbReference type="SMART" id="SM00849"/>
    </source>
</evidence>
<accession>A0A0M0HTF0</accession>
<gene>
    <name evidence="2" type="primary">phnP</name>
    <name evidence="2" type="ORF">AKJ17_00680</name>
</gene>
<dbReference type="Proteomes" id="UP000037515">
    <property type="component" value="Unassembled WGS sequence"/>
</dbReference>
<comment type="caution">
    <text evidence="2">The sequence shown here is derived from an EMBL/GenBank/DDBJ whole genome shotgun (WGS) entry which is preliminary data.</text>
</comment>
<dbReference type="InterPro" id="IPR036866">
    <property type="entry name" value="RibonucZ/Hydroxyglut_hydro"/>
</dbReference>
<dbReference type="InterPro" id="IPR035682">
    <property type="entry name" value="PhnP_MBL"/>
</dbReference>
<dbReference type="PANTHER" id="PTHR42663:SF6">
    <property type="entry name" value="HYDROLASE C777.06C-RELATED"/>
    <property type="match status" value="1"/>
</dbReference>
<keyword evidence="2" id="KW-0456">Lyase</keyword>
<keyword evidence="3" id="KW-1185">Reference proteome</keyword>
<evidence type="ECO:0000313" key="3">
    <source>
        <dbReference type="Proteomes" id="UP000037515"/>
    </source>
</evidence>
<dbReference type="AlphaFoldDB" id="A0A0M0HTF0"/>
<proteinExistence type="predicted"/>
<dbReference type="GO" id="GO:0016829">
    <property type="term" value="F:lyase activity"/>
    <property type="evidence" value="ECO:0007669"/>
    <property type="project" value="UniProtKB-KW"/>
</dbReference>
<dbReference type="CDD" id="cd07736">
    <property type="entry name" value="PhnP-like_MBL-fold"/>
    <property type="match status" value="1"/>
</dbReference>
<dbReference type="NCBIfam" id="TIGR03307">
    <property type="entry name" value="PhnP"/>
    <property type="match status" value="1"/>
</dbReference>
<dbReference type="GO" id="GO:0019700">
    <property type="term" value="P:organic phosphonate catabolic process"/>
    <property type="evidence" value="ECO:0007669"/>
    <property type="project" value="InterPro"/>
</dbReference>
<dbReference type="EMBL" id="LHPJ01000001">
    <property type="protein sequence ID" value="KOO05344.1"/>
    <property type="molecule type" value="Genomic_DNA"/>
</dbReference>
<dbReference type="STRING" id="693.AKJ17_00680"/>
<dbReference type="RefSeq" id="WP_053393856.1">
    <property type="nucleotide sequence ID" value="NZ_LHPJ01000001.1"/>
</dbReference>
<feature type="domain" description="Metallo-beta-lactamase" evidence="1">
    <location>
        <begin position="36"/>
        <end position="219"/>
    </location>
</feature>
<reference evidence="3" key="1">
    <citation type="submission" date="2015-08" db="EMBL/GenBank/DDBJ databases">
        <title>Vibrio galatheae sp. nov., a novel member of the Vibrionaceae family isolated from the Solomon Islands.</title>
        <authorList>
            <person name="Giubergia S."/>
            <person name="Machado H."/>
            <person name="Mateiu R.V."/>
            <person name="Gram L."/>
        </authorList>
    </citation>
    <scope>NUCLEOTIDE SEQUENCE [LARGE SCALE GENOMIC DNA]</scope>
    <source>
        <strain evidence="3">DSM 19584</strain>
    </source>
</reference>
<dbReference type="Gene3D" id="3.60.15.10">
    <property type="entry name" value="Ribonuclease Z/Hydroxyacylglutathione hydrolase-like"/>
    <property type="match status" value="1"/>
</dbReference>
<dbReference type="PATRIC" id="fig|693.5.peg.138"/>
<organism evidence="2 3">
    <name type="scientific">Vibrio nereis</name>
    <dbReference type="NCBI Taxonomy" id="693"/>
    <lineage>
        <taxon>Bacteria</taxon>
        <taxon>Pseudomonadati</taxon>
        <taxon>Pseudomonadota</taxon>
        <taxon>Gammaproteobacteria</taxon>
        <taxon>Vibrionales</taxon>
        <taxon>Vibrionaceae</taxon>
        <taxon>Vibrio</taxon>
    </lineage>
</organism>
<evidence type="ECO:0000313" key="2">
    <source>
        <dbReference type="EMBL" id="KOO05344.1"/>
    </source>
</evidence>
<dbReference type="OrthoDB" id="9803916at2"/>
<dbReference type="SMART" id="SM00849">
    <property type="entry name" value="Lactamase_B"/>
    <property type="match status" value="1"/>
</dbReference>
<dbReference type="InterPro" id="IPR017693">
    <property type="entry name" value="Phosphonate_metab_PhnP"/>
</dbReference>
<dbReference type="SUPFAM" id="SSF56281">
    <property type="entry name" value="Metallo-hydrolase/oxidoreductase"/>
    <property type="match status" value="1"/>
</dbReference>
<sequence>MKLTLLGTGNGAMLPVYGCDCKACRRAIADPQYRRNKTSAMLEHQGKTLLIDANLPDLLQRFPSGTIDRILLTHYHIDHVQSLFDLSAGVGSSIPVYGPYDEHGCDNLYKYPGILKFQPPLGAFQTFEWHGIAITTIPLTHSRACLGYVFEWCGKRIAYLTDTYGLSDAVIQWFQSHPVEWMFIDCGYTPLDVRGDIPTRNHSTFEQIEDIQRRCKPKHLRLLHISHAFESWAMDAAGYFTDSLALAHDGQSVDYSATNHND</sequence>
<protein>
    <submittedName>
        <fullName evidence="2">Carbon-phosphorus lyase complex accessory protein</fullName>
    </submittedName>
</protein>
<dbReference type="InterPro" id="IPR001279">
    <property type="entry name" value="Metallo-B-lactamas"/>
</dbReference>
<dbReference type="Pfam" id="PF12706">
    <property type="entry name" value="Lactamase_B_2"/>
    <property type="match status" value="1"/>
</dbReference>
<dbReference type="PANTHER" id="PTHR42663">
    <property type="entry name" value="HYDROLASE C777.06C-RELATED-RELATED"/>
    <property type="match status" value="1"/>
</dbReference>